<comment type="caution">
    <text evidence="2">The sequence shown here is derived from an EMBL/GenBank/DDBJ whole genome shotgun (WGS) entry which is preliminary data.</text>
</comment>
<evidence type="ECO:0000313" key="2">
    <source>
        <dbReference type="EMBL" id="OMC33113.1"/>
    </source>
</evidence>
<evidence type="ECO:0000313" key="3">
    <source>
        <dbReference type="Proteomes" id="UP000187001"/>
    </source>
</evidence>
<feature type="compositionally biased region" description="Pro residues" evidence="1">
    <location>
        <begin position="97"/>
        <end position="107"/>
    </location>
</feature>
<dbReference type="AlphaFoldDB" id="A0ABD6QCB9"/>
<gene>
    <name evidence="2" type="ORF">A5742_14545</name>
</gene>
<dbReference type="Proteomes" id="UP000187001">
    <property type="component" value="Unassembled WGS sequence"/>
</dbReference>
<evidence type="ECO:0008006" key="4">
    <source>
        <dbReference type="Google" id="ProtNLM"/>
    </source>
</evidence>
<name>A0ABD6QCB9_MYCFO</name>
<sequence length="125" mass="13683">MIAVNNSEVHDFLWALVDAANPFMTEEARAWMYVKIGAGEIESAILALLQSFVRNDTAVPPAVVARLWAWIGGFTGSDREPSLRELANRVRVAARPEAPPKPPPTPVVPRRSARASRRVLSVVQG</sequence>
<reference evidence="2 3" key="1">
    <citation type="submission" date="2016-07" db="EMBL/GenBank/DDBJ databases">
        <authorList>
            <person name="Sutton G."/>
            <person name="Brinkac L."/>
            <person name="Sanka R."/>
            <person name="Adams M."/>
            <person name="Lau E."/>
            <person name="Kumar A."/>
            <person name="Macaden R."/>
        </authorList>
    </citation>
    <scope>NUCLEOTIDE SEQUENCE [LARGE SCALE GENOMIC DNA]</scope>
    <source>
        <strain evidence="2 3">GA-0871</strain>
    </source>
</reference>
<evidence type="ECO:0000256" key="1">
    <source>
        <dbReference type="SAM" id="MobiDB-lite"/>
    </source>
</evidence>
<feature type="region of interest" description="Disordered" evidence="1">
    <location>
        <begin position="93"/>
        <end position="117"/>
    </location>
</feature>
<protein>
    <recommendedName>
        <fullName evidence="4">Tryptophanase</fullName>
    </recommendedName>
</protein>
<organism evidence="2 3">
    <name type="scientific">Mycolicibacterium fortuitum</name>
    <name type="common">Mycobacterium fortuitum</name>
    <dbReference type="NCBI Taxonomy" id="1766"/>
    <lineage>
        <taxon>Bacteria</taxon>
        <taxon>Bacillati</taxon>
        <taxon>Actinomycetota</taxon>
        <taxon>Actinomycetes</taxon>
        <taxon>Mycobacteriales</taxon>
        <taxon>Mycobacteriaceae</taxon>
        <taxon>Mycolicibacterium</taxon>
    </lineage>
</organism>
<dbReference type="RefSeq" id="WP_076208091.1">
    <property type="nucleotide sequence ID" value="NZ_MBER01000181.1"/>
</dbReference>
<accession>A0ABD6QCB9</accession>
<proteinExistence type="predicted"/>
<dbReference type="EMBL" id="MBER01000181">
    <property type="protein sequence ID" value="OMC33113.1"/>
    <property type="molecule type" value="Genomic_DNA"/>
</dbReference>